<dbReference type="PANTHER" id="PTHR48080:SF2">
    <property type="entry name" value="D-GALACTONATE DEHYDRATASE"/>
    <property type="match status" value="1"/>
</dbReference>
<dbReference type="Gene3D" id="3.30.390.10">
    <property type="entry name" value="Enolase-like, N-terminal domain"/>
    <property type="match status" value="1"/>
</dbReference>
<sequence>MTDREAIYLPPSELAARYKAGIQSSAPIQPHPSARVPGSTLIKKVENFYVRPRWLFVRIETEGGVVGWGEGTLEGHTEAVQGTLKDIERRIVGWDALNVEDIYTYLYRHRFYRGGEVLMSAMSGIDIALWDIKGKVLGVPVWQLLGGAVRERCEVYGWVGGDRPSDVLEQAKVRKAQGFTKVKMNATESIGWLDSPHALDETVQRLADIKSLGMDAGLDFHGRVHKTMAKQLAQQLEPHRPLFIEEPLLPGLVNEMKDLYNKTSIPIANASSPALMSAHTLRRGASTSFSLTLRTQAASRRRARLLSWPRRMISVLLRTVR</sequence>
<evidence type="ECO:0000256" key="1">
    <source>
        <dbReference type="ARBA" id="ARBA00001946"/>
    </source>
</evidence>
<dbReference type="GO" id="GO:0009063">
    <property type="term" value="P:amino acid catabolic process"/>
    <property type="evidence" value="ECO:0007669"/>
    <property type="project" value="InterPro"/>
</dbReference>
<dbReference type="OrthoDB" id="2579025at2759"/>
<protein>
    <submittedName>
        <fullName evidence="4">Mandelate racemase/muconate lactonizing enzyme</fullName>
    </submittedName>
</protein>
<dbReference type="GeneID" id="25988889"/>
<dbReference type="SUPFAM" id="SSF51604">
    <property type="entry name" value="Enolase C-terminal domain-like"/>
    <property type="match status" value="1"/>
</dbReference>
<dbReference type="SMART" id="SM00922">
    <property type="entry name" value="MR_MLE"/>
    <property type="match status" value="1"/>
</dbReference>
<dbReference type="InterPro" id="IPR036849">
    <property type="entry name" value="Enolase-like_C_sf"/>
</dbReference>
<name>J5SKT5_TRIAS</name>
<dbReference type="PROSITE" id="PS00908">
    <property type="entry name" value="MR_MLE_1"/>
    <property type="match status" value="1"/>
</dbReference>
<organism evidence="4 5">
    <name type="scientific">Trichosporon asahii var. asahii (strain ATCC 90039 / CBS 2479 / JCM 2466 / KCTC 7840 / NBRC 103889/ NCYC 2677 / UAMH 7654)</name>
    <name type="common">Yeast</name>
    <dbReference type="NCBI Taxonomy" id="1186058"/>
    <lineage>
        <taxon>Eukaryota</taxon>
        <taxon>Fungi</taxon>
        <taxon>Dikarya</taxon>
        <taxon>Basidiomycota</taxon>
        <taxon>Agaricomycotina</taxon>
        <taxon>Tremellomycetes</taxon>
        <taxon>Trichosporonales</taxon>
        <taxon>Trichosporonaceae</taxon>
        <taxon>Trichosporon</taxon>
    </lineage>
</organism>
<gene>
    <name evidence="4" type="ORF">A1Q1_05377</name>
</gene>
<dbReference type="EMBL" id="ALBS01000304">
    <property type="protein sequence ID" value="EJT46166.1"/>
    <property type="molecule type" value="Genomic_DNA"/>
</dbReference>
<dbReference type="InterPro" id="IPR029017">
    <property type="entry name" value="Enolase-like_N"/>
</dbReference>
<evidence type="ECO:0000313" key="4">
    <source>
        <dbReference type="EMBL" id="EJT46166.1"/>
    </source>
</evidence>
<dbReference type="Pfam" id="PF13378">
    <property type="entry name" value="MR_MLE_C"/>
    <property type="match status" value="1"/>
</dbReference>
<dbReference type="InterPro" id="IPR029065">
    <property type="entry name" value="Enolase_C-like"/>
</dbReference>
<dbReference type="HOGENOM" id="CLU_866504_0_0_1"/>
<dbReference type="InterPro" id="IPR013342">
    <property type="entry name" value="Mandelate_racemase_C"/>
</dbReference>
<dbReference type="GO" id="GO:0016829">
    <property type="term" value="F:lyase activity"/>
    <property type="evidence" value="ECO:0007669"/>
    <property type="project" value="UniProtKB-KW"/>
</dbReference>
<dbReference type="VEuPathDB" id="FungiDB:A1Q1_05377"/>
<reference evidence="4 5" key="1">
    <citation type="journal article" date="2012" name="Eukaryot. Cell">
        <title>Draft genome sequence of CBS 2479, the standard type strain of Trichosporon asahii.</title>
        <authorList>
            <person name="Yang R.Y."/>
            <person name="Li H.T."/>
            <person name="Zhu H."/>
            <person name="Zhou G.P."/>
            <person name="Wang M."/>
            <person name="Wang L."/>
        </authorList>
    </citation>
    <scope>NUCLEOTIDE SEQUENCE [LARGE SCALE GENOMIC DNA]</scope>
    <source>
        <strain evidence="5">ATCC 90039 / CBS 2479 / JCM 2466 / KCTC 7840 / NCYC 2677 / UAMH 7654</strain>
    </source>
</reference>
<dbReference type="KEGG" id="tasa:A1Q1_05377"/>
<evidence type="ECO:0000313" key="5">
    <source>
        <dbReference type="Proteomes" id="UP000002748"/>
    </source>
</evidence>
<dbReference type="AlphaFoldDB" id="J5SKT5"/>
<comment type="cofactor">
    <cofactor evidence="1">
        <name>Mg(2+)</name>
        <dbReference type="ChEBI" id="CHEBI:18420"/>
    </cofactor>
</comment>
<dbReference type="PANTHER" id="PTHR48080">
    <property type="entry name" value="D-GALACTONATE DEHYDRATASE-RELATED"/>
    <property type="match status" value="1"/>
</dbReference>
<dbReference type="InterPro" id="IPR013341">
    <property type="entry name" value="Mandelate_racemase_N_dom"/>
</dbReference>
<dbReference type="Gene3D" id="3.20.20.120">
    <property type="entry name" value="Enolase-like C-terminal domain"/>
    <property type="match status" value="1"/>
</dbReference>
<dbReference type="Pfam" id="PF02746">
    <property type="entry name" value="MR_MLE_N"/>
    <property type="match status" value="1"/>
</dbReference>
<comment type="caution">
    <text evidence="4">The sequence shown here is derived from an EMBL/GenBank/DDBJ whole genome shotgun (WGS) entry which is preliminary data.</text>
</comment>
<dbReference type="InterPro" id="IPR034593">
    <property type="entry name" value="DgoD-like"/>
</dbReference>
<proteinExistence type="predicted"/>
<evidence type="ECO:0000259" key="3">
    <source>
        <dbReference type="SMART" id="SM00922"/>
    </source>
</evidence>
<evidence type="ECO:0000256" key="2">
    <source>
        <dbReference type="ARBA" id="ARBA00023239"/>
    </source>
</evidence>
<accession>J5SKT5</accession>
<dbReference type="Proteomes" id="UP000002748">
    <property type="component" value="Unassembled WGS sequence"/>
</dbReference>
<dbReference type="RefSeq" id="XP_014177584.1">
    <property type="nucleotide sequence ID" value="XM_014322109.1"/>
</dbReference>
<dbReference type="SUPFAM" id="SSF54826">
    <property type="entry name" value="Enolase N-terminal domain-like"/>
    <property type="match status" value="1"/>
</dbReference>
<keyword evidence="2" id="KW-0456">Lyase</keyword>
<feature type="domain" description="Mandelate racemase/muconate lactonizing enzyme C-terminal" evidence="3">
    <location>
        <begin position="164"/>
        <end position="266"/>
    </location>
</feature>
<dbReference type="InterPro" id="IPR018110">
    <property type="entry name" value="Mandel_Rmase/mucon_lact_enz_CS"/>
</dbReference>